<keyword evidence="8" id="KW-1015">Disulfide bond</keyword>
<accession>A0AAD8FSN9</accession>
<dbReference type="InterPro" id="IPR016327">
    <property type="entry name" value="Alpha-defensin"/>
</dbReference>
<gene>
    <name evidence="11" type="primary">hamp1</name>
    <name evidence="11" type="ORF">AOXY_G32092</name>
</gene>
<evidence type="ECO:0000313" key="12">
    <source>
        <dbReference type="Proteomes" id="UP001230051"/>
    </source>
</evidence>
<dbReference type="GO" id="GO:0006879">
    <property type="term" value="P:intracellular iron ion homeostasis"/>
    <property type="evidence" value="ECO:0007669"/>
    <property type="project" value="InterPro"/>
</dbReference>
<comment type="subcellular location">
    <subcellularLocation>
        <location evidence="1">Secreted</location>
    </subcellularLocation>
</comment>
<comment type="similarity">
    <text evidence="2">Belongs to the hepcidin family.</text>
</comment>
<protein>
    <submittedName>
        <fullName evidence="11">Hepcidin-like</fullName>
    </submittedName>
</protein>
<keyword evidence="7" id="KW-0211">Defensin</keyword>
<evidence type="ECO:0000256" key="4">
    <source>
        <dbReference type="ARBA" id="ARBA00022529"/>
    </source>
</evidence>
<dbReference type="Pfam" id="PF06446">
    <property type="entry name" value="Hepcidin"/>
    <property type="match status" value="1"/>
</dbReference>
<dbReference type="GO" id="GO:0042742">
    <property type="term" value="P:defense response to bacterium"/>
    <property type="evidence" value="ECO:0007669"/>
    <property type="project" value="TreeGrafter"/>
</dbReference>
<dbReference type="GO" id="GO:0005615">
    <property type="term" value="C:extracellular space"/>
    <property type="evidence" value="ECO:0007669"/>
    <property type="project" value="InterPro"/>
</dbReference>
<dbReference type="GO" id="GO:0005179">
    <property type="term" value="F:hormone activity"/>
    <property type="evidence" value="ECO:0007669"/>
    <property type="project" value="UniProtKB-KW"/>
</dbReference>
<comment type="caution">
    <text evidence="11">The sequence shown here is derived from an EMBL/GenBank/DDBJ whole genome shotgun (WGS) entry which is preliminary data.</text>
</comment>
<feature type="region of interest" description="Disordered" evidence="9">
    <location>
        <begin position="26"/>
        <end position="49"/>
    </location>
</feature>
<evidence type="ECO:0000256" key="1">
    <source>
        <dbReference type="ARBA" id="ARBA00004613"/>
    </source>
</evidence>
<dbReference type="PIRSF" id="PIRSF001875">
    <property type="entry name" value="Alpha-defensin"/>
    <property type="match status" value="1"/>
</dbReference>
<name>A0AAD8FSN9_ACIOX</name>
<dbReference type="PANTHER" id="PTHR16877:SF0">
    <property type="entry name" value="HEPCIDIN"/>
    <property type="match status" value="1"/>
</dbReference>
<keyword evidence="5" id="KW-0372">Hormone</keyword>
<organism evidence="11 12">
    <name type="scientific">Acipenser oxyrinchus oxyrinchus</name>
    <dbReference type="NCBI Taxonomy" id="40147"/>
    <lineage>
        <taxon>Eukaryota</taxon>
        <taxon>Metazoa</taxon>
        <taxon>Chordata</taxon>
        <taxon>Craniata</taxon>
        <taxon>Vertebrata</taxon>
        <taxon>Euteleostomi</taxon>
        <taxon>Actinopterygii</taxon>
        <taxon>Chondrostei</taxon>
        <taxon>Acipenseriformes</taxon>
        <taxon>Acipenseridae</taxon>
        <taxon>Acipenser</taxon>
    </lineage>
</organism>
<feature type="compositionally biased region" description="Polar residues" evidence="9">
    <location>
        <begin position="36"/>
        <end position="49"/>
    </location>
</feature>
<reference evidence="11" key="1">
    <citation type="submission" date="2022-02" db="EMBL/GenBank/DDBJ databases">
        <title>Atlantic sturgeon de novo genome assembly.</title>
        <authorList>
            <person name="Stock M."/>
            <person name="Klopp C."/>
            <person name="Guiguen Y."/>
            <person name="Cabau C."/>
            <person name="Parinello H."/>
            <person name="Santidrian Yebra-Pimentel E."/>
            <person name="Kuhl H."/>
            <person name="Dirks R.P."/>
            <person name="Guessner J."/>
            <person name="Wuertz S."/>
            <person name="Du K."/>
            <person name="Schartl M."/>
        </authorList>
    </citation>
    <scope>NUCLEOTIDE SEQUENCE</scope>
    <source>
        <strain evidence="11">STURGEONOMICS-FGT-2020</strain>
        <tissue evidence="11">Whole blood</tissue>
    </source>
</reference>
<evidence type="ECO:0000256" key="10">
    <source>
        <dbReference type="SAM" id="SignalP"/>
    </source>
</evidence>
<evidence type="ECO:0000256" key="3">
    <source>
        <dbReference type="ARBA" id="ARBA00022525"/>
    </source>
</evidence>
<keyword evidence="3" id="KW-0964">Secreted</keyword>
<feature type="chain" id="PRO_5042143019" evidence="10">
    <location>
        <begin position="20"/>
        <end position="90"/>
    </location>
</feature>
<feature type="signal peptide" evidence="10">
    <location>
        <begin position="1"/>
        <end position="19"/>
    </location>
</feature>
<proteinExistence type="inferred from homology"/>
<dbReference type="PANTHER" id="PTHR16877">
    <property type="entry name" value="HEPCIDIN"/>
    <property type="match status" value="1"/>
</dbReference>
<keyword evidence="12" id="KW-1185">Reference proteome</keyword>
<evidence type="ECO:0000313" key="11">
    <source>
        <dbReference type="EMBL" id="KAK1151774.1"/>
    </source>
</evidence>
<evidence type="ECO:0000256" key="7">
    <source>
        <dbReference type="ARBA" id="ARBA00022940"/>
    </source>
</evidence>
<dbReference type="AlphaFoldDB" id="A0AAD8FSN9"/>
<evidence type="ECO:0000256" key="8">
    <source>
        <dbReference type="ARBA" id="ARBA00023157"/>
    </source>
</evidence>
<evidence type="ECO:0000256" key="2">
    <source>
        <dbReference type="ARBA" id="ARBA00008022"/>
    </source>
</evidence>
<dbReference type="GO" id="GO:0034760">
    <property type="term" value="P:negative regulation of iron ion transmembrane transport"/>
    <property type="evidence" value="ECO:0007669"/>
    <property type="project" value="TreeGrafter"/>
</dbReference>
<evidence type="ECO:0000256" key="9">
    <source>
        <dbReference type="SAM" id="MobiDB-lite"/>
    </source>
</evidence>
<keyword evidence="4" id="KW-0929">Antimicrobial</keyword>
<dbReference type="Proteomes" id="UP001230051">
    <property type="component" value="Unassembled WGS sequence"/>
</dbReference>
<dbReference type="EMBL" id="JAGXEW010000050">
    <property type="protein sequence ID" value="KAK1151774.1"/>
    <property type="molecule type" value="Genomic_DNA"/>
</dbReference>
<evidence type="ECO:0000256" key="5">
    <source>
        <dbReference type="ARBA" id="ARBA00022702"/>
    </source>
</evidence>
<sequence>MKLISAIVLIVLLSVWTRASNSVPLSETEDQDRQQHLSSVNDQQTAVSTEAHSPLSSLLLLREKRQSHFPICLYCCHCCKNKGCGFCCKT</sequence>
<evidence type="ECO:0000256" key="6">
    <source>
        <dbReference type="ARBA" id="ARBA00022729"/>
    </source>
</evidence>
<keyword evidence="6 10" id="KW-0732">Signal</keyword>
<dbReference type="InterPro" id="IPR010500">
    <property type="entry name" value="Hepcidin"/>
</dbReference>